<gene>
    <name evidence="1" type="ORF">AVEN_150612_1</name>
</gene>
<organism evidence="1 2">
    <name type="scientific">Araneus ventricosus</name>
    <name type="common">Orbweaver spider</name>
    <name type="synonym">Epeira ventricosa</name>
    <dbReference type="NCBI Taxonomy" id="182803"/>
    <lineage>
        <taxon>Eukaryota</taxon>
        <taxon>Metazoa</taxon>
        <taxon>Ecdysozoa</taxon>
        <taxon>Arthropoda</taxon>
        <taxon>Chelicerata</taxon>
        <taxon>Arachnida</taxon>
        <taxon>Araneae</taxon>
        <taxon>Araneomorphae</taxon>
        <taxon>Entelegynae</taxon>
        <taxon>Araneoidea</taxon>
        <taxon>Araneidae</taxon>
        <taxon>Araneus</taxon>
    </lineage>
</organism>
<accession>A0A4Y2GPJ6</accession>
<reference evidence="1 2" key="1">
    <citation type="journal article" date="2019" name="Sci. Rep.">
        <title>Orb-weaving spider Araneus ventricosus genome elucidates the spidroin gene catalogue.</title>
        <authorList>
            <person name="Kono N."/>
            <person name="Nakamura H."/>
            <person name="Ohtoshi R."/>
            <person name="Moran D.A.P."/>
            <person name="Shinohara A."/>
            <person name="Yoshida Y."/>
            <person name="Fujiwara M."/>
            <person name="Mori M."/>
            <person name="Tomita M."/>
            <person name="Arakawa K."/>
        </authorList>
    </citation>
    <scope>NUCLEOTIDE SEQUENCE [LARGE SCALE GENOMIC DNA]</scope>
</reference>
<sequence length="166" mass="18641">MFYWVHVWGICWSIHSKGSFVEKEIGHYPSTMWPGVIDHENGSIPDCCSTRDRNRSEDLIPISMSRQCSIPDDVQVDAAIDRHTGPDHNSASAKSDIFVHICRIFPSSTFSSADDLPIIRLYTKAGLVREEHVAPLSSSPSEMLLRILPSTFCRQHGGPLLMKHKP</sequence>
<proteinExistence type="predicted"/>
<evidence type="ECO:0000313" key="1">
    <source>
        <dbReference type="EMBL" id="GBM54458.1"/>
    </source>
</evidence>
<dbReference type="AlphaFoldDB" id="A0A4Y2GPJ6"/>
<name>A0A4Y2GPJ6_ARAVE</name>
<dbReference type="EMBL" id="BGPR01001459">
    <property type="protein sequence ID" value="GBM54458.1"/>
    <property type="molecule type" value="Genomic_DNA"/>
</dbReference>
<dbReference type="Proteomes" id="UP000499080">
    <property type="component" value="Unassembled WGS sequence"/>
</dbReference>
<keyword evidence="2" id="KW-1185">Reference proteome</keyword>
<protein>
    <submittedName>
        <fullName evidence="1">Uncharacterized protein</fullName>
    </submittedName>
</protein>
<evidence type="ECO:0000313" key="2">
    <source>
        <dbReference type="Proteomes" id="UP000499080"/>
    </source>
</evidence>
<comment type="caution">
    <text evidence="1">The sequence shown here is derived from an EMBL/GenBank/DDBJ whole genome shotgun (WGS) entry which is preliminary data.</text>
</comment>